<feature type="region of interest" description="Disordered" evidence="1">
    <location>
        <begin position="86"/>
        <end position="110"/>
    </location>
</feature>
<dbReference type="GeneID" id="91543145"/>
<reference evidence="2 3" key="1">
    <citation type="submission" date="2022-10" db="EMBL/GenBank/DDBJ databases">
        <title>The complete genomes of actinobacterial strains from the NBC collection.</title>
        <authorList>
            <person name="Joergensen T.S."/>
            <person name="Alvarez Arevalo M."/>
            <person name="Sterndorff E.B."/>
            <person name="Faurdal D."/>
            <person name="Vuksanovic O."/>
            <person name="Mourched A.-S."/>
            <person name="Charusanti P."/>
            <person name="Shaw S."/>
            <person name="Blin K."/>
            <person name="Weber T."/>
        </authorList>
    </citation>
    <scope>NUCLEOTIDE SEQUENCE [LARGE SCALE GENOMIC DNA]</scope>
    <source>
        <strain evidence="2 3">NBC 01753</strain>
    </source>
</reference>
<dbReference type="EMBL" id="CP109134">
    <property type="protein sequence ID" value="WSD06285.1"/>
    <property type="molecule type" value="Genomic_DNA"/>
</dbReference>
<sequence>MITYDSVSDAVRDTSSERTGPVHDTGMLIALADRKAKAVALHEGLGTVPHRALVLGPVLAQVWRPLPALVHALSGVLKDCTVPQARTSEPPLRETKAGRPECPARATGPDLADRRRIGTALGRTALAAKKRPDAVDAWVALAAARHGSAVVFTSDPGDIEAYLMALAPTDVHVVAV</sequence>
<evidence type="ECO:0000313" key="2">
    <source>
        <dbReference type="EMBL" id="WSD06285.1"/>
    </source>
</evidence>
<feature type="region of interest" description="Disordered" evidence="1">
    <location>
        <begin position="1"/>
        <end position="21"/>
    </location>
</feature>
<evidence type="ECO:0008006" key="4">
    <source>
        <dbReference type="Google" id="ProtNLM"/>
    </source>
</evidence>
<organism evidence="2 3">
    <name type="scientific">Streptomyces hirsutus</name>
    <dbReference type="NCBI Taxonomy" id="35620"/>
    <lineage>
        <taxon>Bacteria</taxon>
        <taxon>Bacillati</taxon>
        <taxon>Actinomycetota</taxon>
        <taxon>Actinomycetes</taxon>
        <taxon>Kitasatosporales</taxon>
        <taxon>Streptomycetaceae</taxon>
        <taxon>Streptomyces</taxon>
    </lineage>
</organism>
<dbReference type="RefSeq" id="WP_326752436.1">
    <property type="nucleotide sequence ID" value="NZ_CP109134.1"/>
</dbReference>
<protein>
    <recommendedName>
        <fullName evidence="4">PIN domain-containing protein</fullName>
    </recommendedName>
</protein>
<gene>
    <name evidence="2" type="ORF">OIE73_11205</name>
</gene>
<name>A0ABZ1GJG7_9ACTN</name>
<evidence type="ECO:0000256" key="1">
    <source>
        <dbReference type="SAM" id="MobiDB-lite"/>
    </source>
</evidence>
<dbReference type="Proteomes" id="UP001335325">
    <property type="component" value="Chromosome"/>
</dbReference>
<proteinExistence type="predicted"/>
<evidence type="ECO:0000313" key="3">
    <source>
        <dbReference type="Proteomes" id="UP001335325"/>
    </source>
</evidence>
<keyword evidence="3" id="KW-1185">Reference proteome</keyword>
<accession>A0ABZ1GJG7</accession>